<feature type="domain" description="C1q" evidence="5">
    <location>
        <begin position="76"/>
        <end position="211"/>
    </location>
</feature>
<dbReference type="OrthoDB" id="6133383at2759"/>
<evidence type="ECO:0000256" key="3">
    <source>
        <dbReference type="ARBA" id="ARBA00022729"/>
    </source>
</evidence>
<dbReference type="Proteomes" id="UP000242188">
    <property type="component" value="Unassembled WGS sequence"/>
</dbReference>
<evidence type="ECO:0000259" key="5">
    <source>
        <dbReference type="PROSITE" id="PS50871"/>
    </source>
</evidence>
<keyword evidence="3 4" id="KW-0732">Signal</keyword>
<dbReference type="PRINTS" id="PR00007">
    <property type="entry name" value="COMPLEMNTC1Q"/>
</dbReference>
<dbReference type="PANTHER" id="PTHR22923">
    <property type="entry name" value="CEREBELLIN-RELATED"/>
    <property type="match status" value="1"/>
</dbReference>
<evidence type="ECO:0000256" key="2">
    <source>
        <dbReference type="ARBA" id="ARBA00022525"/>
    </source>
</evidence>
<feature type="signal peptide" evidence="4">
    <location>
        <begin position="1"/>
        <end position="23"/>
    </location>
</feature>
<dbReference type="InterPro" id="IPR008983">
    <property type="entry name" value="Tumour_necrosis_fac-like_dom"/>
</dbReference>
<dbReference type="InterPro" id="IPR001073">
    <property type="entry name" value="C1q_dom"/>
</dbReference>
<protein>
    <submittedName>
        <fullName evidence="6">Cerebellin-3</fullName>
    </submittedName>
</protein>
<dbReference type="Pfam" id="PF00386">
    <property type="entry name" value="C1q"/>
    <property type="match status" value="1"/>
</dbReference>
<evidence type="ECO:0000313" key="7">
    <source>
        <dbReference type="Proteomes" id="UP000242188"/>
    </source>
</evidence>
<keyword evidence="7" id="KW-1185">Reference proteome</keyword>
<name>A0A210PHT4_MIZYE</name>
<gene>
    <name evidence="6" type="ORF">KP79_PYT09206</name>
</gene>
<dbReference type="SMART" id="SM00110">
    <property type="entry name" value="C1Q"/>
    <property type="match status" value="1"/>
</dbReference>
<comment type="subcellular location">
    <subcellularLocation>
        <location evidence="1">Secreted</location>
    </subcellularLocation>
</comment>
<evidence type="ECO:0000256" key="1">
    <source>
        <dbReference type="ARBA" id="ARBA00004613"/>
    </source>
</evidence>
<sequence length="211" mass="23475">MAVALKHAFAWTIFILSYGQLIAEDDTDTRIVDLETLAAKVDFSAYKNADQLDNLKLRIQELQDGTKMDGIKVRQVADPNIGFDARVVALKPHYVDQQTIVFNRVQVNQGGGYSNTTGRFTCPQHGLYQFAATIPSQLNGTIECEMVMDNVQIGRFMANEPGFDQATQVVVLECGVEQQVWIRHLRGVHDTGILAGRHHFPSFSGHLISSL</sequence>
<reference evidence="6 7" key="1">
    <citation type="journal article" date="2017" name="Nat. Ecol. Evol.">
        <title>Scallop genome provides insights into evolution of bilaterian karyotype and development.</title>
        <authorList>
            <person name="Wang S."/>
            <person name="Zhang J."/>
            <person name="Jiao W."/>
            <person name="Li J."/>
            <person name="Xun X."/>
            <person name="Sun Y."/>
            <person name="Guo X."/>
            <person name="Huan P."/>
            <person name="Dong B."/>
            <person name="Zhang L."/>
            <person name="Hu X."/>
            <person name="Sun X."/>
            <person name="Wang J."/>
            <person name="Zhao C."/>
            <person name="Wang Y."/>
            <person name="Wang D."/>
            <person name="Huang X."/>
            <person name="Wang R."/>
            <person name="Lv J."/>
            <person name="Li Y."/>
            <person name="Zhang Z."/>
            <person name="Liu B."/>
            <person name="Lu W."/>
            <person name="Hui Y."/>
            <person name="Liang J."/>
            <person name="Zhou Z."/>
            <person name="Hou R."/>
            <person name="Li X."/>
            <person name="Liu Y."/>
            <person name="Li H."/>
            <person name="Ning X."/>
            <person name="Lin Y."/>
            <person name="Zhao L."/>
            <person name="Xing Q."/>
            <person name="Dou J."/>
            <person name="Li Y."/>
            <person name="Mao J."/>
            <person name="Guo H."/>
            <person name="Dou H."/>
            <person name="Li T."/>
            <person name="Mu C."/>
            <person name="Jiang W."/>
            <person name="Fu Q."/>
            <person name="Fu X."/>
            <person name="Miao Y."/>
            <person name="Liu J."/>
            <person name="Yu Q."/>
            <person name="Li R."/>
            <person name="Liao H."/>
            <person name="Li X."/>
            <person name="Kong Y."/>
            <person name="Jiang Z."/>
            <person name="Chourrout D."/>
            <person name="Li R."/>
            <person name="Bao Z."/>
        </authorList>
    </citation>
    <scope>NUCLEOTIDE SEQUENCE [LARGE SCALE GENOMIC DNA]</scope>
    <source>
        <strain evidence="6 7">PY_sf001</strain>
    </source>
</reference>
<dbReference type="InterPro" id="IPR050822">
    <property type="entry name" value="Cerebellin_Synaptic_Org"/>
</dbReference>
<dbReference type="EMBL" id="NEDP02076682">
    <property type="protein sequence ID" value="OWF36042.1"/>
    <property type="molecule type" value="Genomic_DNA"/>
</dbReference>
<organism evidence="6 7">
    <name type="scientific">Mizuhopecten yessoensis</name>
    <name type="common">Japanese scallop</name>
    <name type="synonym">Patinopecten yessoensis</name>
    <dbReference type="NCBI Taxonomy" id="6573"/>
    <lineage>
        <taxon>Eukaryota</taxon>
        <taxon>Metazoa</taxon>
        <taxon>Spiralia</taxon>
        <taxon>Lophotrochozoa</taxon>
        <taxon>Mollusca</taxon>
        <taxon>Bivalvia</taxon>
        <taxon>Autobranchia</taxon>
        <taxon>Pteriomorphia</taxon>
        <taxon>Pectinida</taxon>
        <taxon>Pectinoidea</taxon>
        <taxon>Pectinidae</taxon>
        <taxon>Mizuhopecten</taxon>
    </lineage>
</organism>
<accession>A0A210PHT4</accession>
<dbReference type="AlphaFoldDB" id="A0A210PHT4"/>
<evidence type="ECO:0000313" key="6">
    <source>
        <dbReference type="EMBL" id="OWF36042.1"/>
    </source>
</evidence>
<dbReference type="PROSITE" id="PS50871">
    <property type="entry name" value="C1Q"/>
    <property type="match status" value="1"/>
</dbReference>
<dbReference type="Gene3D" id="2.60.120.40">
    <property type="match status" value="1"/>
</dbReference>
<proteinExistence type="predicted"/>
<dbReference type="GO" id="GO:0005576">
    <property type="term" value="C:extracellular region"/>
    <property type="evidence" value="ECO:0007669"/>
    <property type="project" value="UniProtKB-SubCell"/>
</dbReference>
<evidence type="ECO:0000256" key="4">
    <source>
        <dbReference type="SAM" id="SignalP"/>
    </source>
</evidence>
<comment type="caution">
    <text evidence="6">The sequence shown here is derived from an EMBL/GenBank/DDBJ whole genome shotgun (WGS) entry which is preliminary data.</text>
</comment>
<dbReference type="SUPFAM" id="SSF49842">
    <property type="entry name" value="TNF-like"/>
    <property type="match status" value="1"/>
</dbReference>
<dbReference type="PANTHER" id="PTHR22923:SF116">
    <property type="entry name" value="C1Q DOMAIN-CONTAINING PROTEIN"/>
    <property type="match status" value="1"/>
</dbReference>
<keyword evidence="2" id="KW-0964">Secreted</keyword>
<feature type="chain" id="PRO_5013392659" evidence="4">
    <location>
        <begin position="24"/>
        <end position="211"/>
    </location>
</feature>